<feature type="binding site" evidence="11">
    <location>
        <position position="16"/>
    </location>
    <ligand>
        <name>ADP</name>
        <dbReference type="ChEBI" id="CHEBI:456216"/>
    </ligand>
</feature>
<keyword evidence="5 11" id="KW-0418">Kinase</keyword>
<feature type="binding site" evidence="11">
    <location>
        <position position="308"/>
    </location>
    <ligand>
        <name>ADP</name>
        <dbReference type="ChEBI" id="CHEBI:456216"/>
    </ligand>
</feature>
<feature type="binding site" evidence="11">
    <location>
        <position position="12"/>
    </location>
    <ligand>
        <name>sn-glycerol 3-phosphate</name>
        <dbReference type="ChEBI" id="CHEBI:57597"/>
    </ligand>
</feature>
<feature type="binding site" evidence="11">
    <location>
        <position position="265"/>
    </location>
    <ligand>
        <name>ATP</name>
        <dbReference type="ChEBI" id="CHEBI:30616"/>
    </ligand>
</feature>
<feature type="binding site" evidence="11">
    <location>
        <position position="243"/>
    </location>
    <ligand>
        <name>sn-glycerol 3-phosphate</name>
        <dbReference type="ChEBI" id="CHEBI:57597"/>
    </ligand>
</feature>
<dbReference type="InterPro" id="IPR018485">
    <property type="entry name" value="FGGY_C"/>
</dbReference>
<evidence type="ECO:0000256" key="3">
    <source>
        <dbReference type="ARBA" id="ARBA00022679"/>
    </source>
</evidence>
<dbReference type="EMBL" id="CZBX01000006">
    <property type="protein sequence ID" value="CUQ87643.1"/>
    <property type="molecule type" value="Genomic_DNA"/>
</dbReference>
<gene>
    <name evidence="11 15" type="primary">glpK</name>
    <name evidence="15" type="ORF">ERS852502_01611</name>
    <name evidence="16" type="ORF">RTSSTS7063_00265</name>
</gene>
<sequence>MSKYVMALDAGTTSNRCILFNKKGEICSVTQREFTQHFPKPGWVEHDADEIWASMLGVAVEAMNIIGAEPSDIAAIGITNQRETTIVWDKNTGDPICHAIVWQCRRTAEFCDSLKEKGLTEKFRQKTGLVLDAYFSGTKIRWILDNVPKARERAERGELLFGTVETWLIWKLTKGAVHVTDYSNASRTMLFNINTLDWDDEILEELQIPRCMLPIPKPSSCIYGETDPSVLGGAIPIAGAAGDQQSALFGQTCFKPGDAKNTYGTGCFLLMNTGEKPVFSNNGLVTTIAWGLDGKVTYALEGSIFVAGAAIQWLRDELRLIDSADDCEYMAKKVKNTNGCYVVPAFTGLGAPYWDQYARGTIVGLTRGVNKYHIIRATLESLAYQAYDVLTAMKADSDIDLASLKVDGGASANNFLMQTQADLINAPVHRPVCVETTAMGAAYLAGLAVGYWNSLEEIKENWAIDQIFEPSIDPEVREKKLKGWHKAVKYSFDWAKED</sequence>
<evidence type="ECO:0000313" key="18">
    <source>
        <dbReference type="Proteomes" id="UP000363661"/>
    </source>
</evidence>
<dbReference type="AlphaFoldDB" id="A0A174ZJN1"/>
<dbReference type="NCBIfam" id="TIGR01311">
    <property type="entry name" value="glycerol_kin"/>
    <property type="match status" value="1"/>
</dbReference>
<dbReference type="InterPro" id="IPR018483">
    <property type="entry name" value="Carb_kinase_FGGY_CS"/>
</dbReference>
<feature type="binding site" evidence="11">
    <location>
        <position position="14"/>
    </location>
    <ligand>
        <name>ATP</name>
        <dbReference type="ChEBI" id="CHEBI:30616"/>
    </ligand>
</feature>
<comment type="function">
    <text evidence="9 11">Key enzyme in the regulation of glycerol uptake and metabolism. Catalyzes the phosphorylation of glycerol to yield sn-glycerol 3-phosphate.</text>
</comment>
<feature type="binding site" evidence="11">
    <location>
        <position position="82"/>
    </location>
    <ligand>
        <name>glycerol</name>
        <dbReference type="ChEBI" id="CHEBI:17754"/>
    </ligand>
</feature>
<reference evidence="16 18" key="2">
    <citation type="submission" date="2019-07" db="EMBL/GenBank/DDBJ databases">
        <authorList>
            <person name="Hibberd C M."/>
            <person name="Gehrig L. J."/>
            <person name="Chang H.-W."/>
            <person name="Venkatesh S."/>
        </authorList>
    </citation>
    <scope>NUCLEOTIDE SEQUENCE [LARGE SCALE GENOMIC DNA]</scope>
    <source>
        <strain evidence="16">Ruminococcus_torques_SSTS_Bg7063</strain>
    </source>
</reference>
<proteinExistence type="inferred from homology"/>
<dbReference type="InterPro" id="IPR000577">
    <property type="entry name" value="Carb_kinase_FGGY"/>
</dbReference>
<evidence type="ECO:0000256" key="11">
    <source>
        <dbReference type="HAMAP-Rule" id="MF_00186"/>
    </source>
</evidence>
<dbReference type="HAMAP" id="MF_00186">
    <property type="entry name" value="Glycerol_kin"/>
    <property type="match status" value="1"/>
</dbReference>
<dbReference type="UniPathway" id="UPA00618">
    <property type="reaction ID" value="UER00672"/>
</dbReference>
<feature type="binding site" evidence="11">
    <location>
        <position position="12"/>
    </location>
    <ligand>
        <name>ADP</name>
        <dbReference type="ChEBI" id="CHEBI:456216"/>
    </ligand>
</feature>
<dbReference type="Pfam" id="PF02782">
    <property type="entry name" value="FGGY_C"/>
    <property type="match status" value="1"/>
</dbReference>
<evidence type="ECO:0000259" key="14">
    <source>
        <dbReference type="Pfam" id="PF02782"/>
    </source>
</evidence>
<evidence type="ECO:0000256" key="4">
    <source>
        <dbReference type="ARBA" id="ARBA00022741"/>
    </source>
</evidence>
<evidence type="ECO:0000313" key="17">
    <source>
        <dbReference type="Proteomes" id="UP000078383"/>
    </source>
</evidence>
<feature type="binding site" evidence="11">
    <location>
        <position position="12"/>
    </location>
    <ligand>
        <name>ATP</name>
        <dbReference type="ChEBI" id="CHEBI:30616"/>
    </ligand>
</feature>
<feature type="domain" description="Carbohydrate kinase FGGY C-terminal" evidence="14">
    <location>
        <begin position="260"/>
        <end position="448"/>
    </location>
</feature>
<dbReference type="PANTHER" id="PTHR10196">
    <property type="entry name" value="SUGAR KINASE"/>
    <property type="match status" value="1"/>
</dbReference>
<evidence type="ECO:0000256" key="10">
    <source>
        <dbReference type="ARBA" id="ARBA00063665"/>
    </source>
</evidence>
<evidence type="ECO:0000256" key="2">
    <source>
        <dbReference type="ARBA" id="ARBA00009156"/>
    </source>
</evidence>
<accession>A0A174ZJN1</accession>
<dbReference type="Proteomes" id="UP000363661">
    <property type="component" value="Unassembled WGS sequence"/>
</dbReference>
<comment type="activity regulation">
    <text evidence="11">Activated by phosphorylation and inhibited by fructose 1,6-bisphosphate (FBP).</text>
</comment>
<name>A0A174ZJN1_9FIRM</name>
<evidence type="ECO:0000256" key="6">
    <source>
        <dbReference type="ARBA" id="ARBA00022798"/>
    </source>
</evidence>
<dbReference type="PIRSF" id="PIRSF000538">
    <property type="entry name" value="GlpK"/>
    <property type="match status" value="1"/>
</dbReference>
<protein>
    <recommendedName>
        <fullName evidence="11">Glycerol kinase</fullName>
        <ecNumber evidence="11">2.7.1.30</ecNumber>
    </recommendedName>
    <alternativeName>
        <fullName evidence="11">ATP:glycerol 3-phosphotransferase</fullName>
    </alternativeName>
    <alternativeName>
        <fullName evidence="11">Glycerokinase</fullName>
        <shortName evidence="11">GK</shortName>
    </alternativeName>
</protein>
<reference evidence="15 17" key="1">
    <citation type="submission" date="2015-09" db="EMBL/GenBank/DDBJ databases">
        <authorList>
            <consortium name="Pathogen Informatics"/>
        </authorList>
    </citation>
    <scope>NUCLEOTIDE SEQUENCE [LARGE SCALE GENOMIC DNA]</scope>
    <source>
        <strain evidence="15 17">2789STDY5834889</strain>
    </source>
</reference>
<keyword evidence="18" id="KW-1185">Reference proteome</keyword>
<dbReference type="InterPro" id="IPR043129">
    <property type="entry name" value="ATPase_NBD"/>
</dbReference>
<feature type="binding site" evidence="11">
    <location>
        <position position="409"/>
    </location>
    <ligand>
        <name>ADP</name>
        <dbReference type="ChEBI" id="CHEBI:456216"/>
    </ligand>
</feature>
<evidence type="ECO:0000256" key="1">
    <source>
        <dbReference type="ARBA" id="ARBA00005190"/>
    </source>
</evidence>
<organism evidence="15 17">
    <name type="scientific">[Ruminococcus] torques</name>
    <dbReference type="NCBI Taxonomy" id="33039"/>
    <lineage>
        <taxon>Bacteria</taxon>
        <taxon>Bacillati</taxon>
        <taxon>Bacillota</taxon>
        <taxon>Clostridia</taxon>
        <taxon>Lachnospirales</taxon>
        <taxon>Lachnospiraceae</taxon>
        <taxon>Mediterraneibacter</taxon>
    </lineage>
</organism>
<evidence type="ECO:0000256" key="7">
    <source>
        <dbReference type="ARBA" id="ARBA00022840"/>
    </source>
</evidence>
<keyword evidence="7 11" id="KW-0067">ATP-binding</keyword>
<feature type="binding site" evidence="11">
    <location>
        <position position="13"/>
    </location>
    <ligand>
        <name>ATP</name>
        <dbReference type="ChEBI" id="CHEBI:30616"/>
    </ligand>
</feature>
<keyword evidence="3 11" id="KW-0808">Transferase</keyword>
<dbReference type="InterPro" id="IPR005999">
    <property type="entry name" value="Glycerol_kin"/>
</dbReference>
<comment type="catalytic activity">
    <reaction evidence="8 11">
        <text>glycerol + ATP = sn-glycerol 3-phosphate + ADP + H(+)</text>
        <dbReference type="Rhea" id="RHEA:21644"/>
        <dbReference type="ChEBI" id="CHEBI:15378"/>
        <dbReference type="ChEBI" id="CHEBI:17754"/>
        <dbReference type="ChEBI" id="CHEBI:30616"/>
        <dbReference type="ChEBI" id="CHEBI:57597"/>
        <dbReference type="ChEBI" id="CHEBI:456216"/>
        <dbReference type="EC" id="2.7.1.30"/>
    </reaction>
</comment>
<feature type="binding site" evidence="11">
    <location>
        <position position="243"/>
    </location>
    <ligand>
        <name>glycerol</name>
        <dbReference type="ChEBI" id="CHEBI:17754"/>
    </ligand>
</feature>
<feature type="binding site" evidence="11">
    <location>
        <position position="83"/>
    </location>
    <ligand>
        <name>glycerol</name>
        <dbReference type="ChEBI" id="CHEBI:17754"/>
    </ligand>
</feature>
<dbReference type="Pfam" id="PF00370">
    <property type="entry name" value="FGGY_N"/>
    <property type="match status" value="1"/>
</dbReference>
<dbReference type="InterPro" id="IPR018484">
    <property type="entry name" value="FGGY_N"/>
</dbReference>
<evidence type="ECO:0000256" key="8">
    <source>
        <dbReference type="ARBA" id="ARBA00052101"/>
    </source>
</evidence>
<keyword evidence="4 11" id="KW-0547">Nucleotide-binding</keyword>
<dbReference type="Gene3D" id="3.30.420.40">
    <property type="match status" value="2"/>
</dbReference>
<dbReference type="GO" id="GO:0004370">
    <property type="term" value="F:glycerol kinase activity"/>
    <property type="evidence" value="ECO:0007669"/>
    <property type="project" value="UniProtKB-UniRule"/>
</dbReference>
<feature type="binding site" evidence="11">
    <location>
        <position position="409"/>
    </location>
    <ligand>
        <name>ATP</name>
        <dbReference type="ChEBI" id="CHEBI:30616"/>
    </ligand>
</feature>
<dbReference type="FunFam" id="3.30.420.40:FF:000008">
    <property type="entry name" value="Glycerol kinase"/>
    <property type="match status" value="1"/>
</dbReference>
<feature type="binding site" evidence="11">
    <location>
        <position position="82"/>
    </location>
    <ligand>
        <name>sn-glycerol 3-phosphate</name>
        <dbReference type="ChEBI" id="CHEBI:57597"/>
    </ligand>
</feature>
<comment type="similarity">
    <text evidence="2 11 12">Belongs to the FGGY kinase family.</text>
</comment>
<dbReference type="CDD" id="cd07786">
    <property type="entry name" value="FGGY_EcGK_like"/>
    <property type="match status" value="1"/>
</dbReference>
<dbReference type="GO" id="GO:0005829">
    <property type="term" value="C:cytosol"/>
    <property type="evidence" value="ECO:0007669"/>
    <property type="project" value="TreeGrafter"/>
</dbReference>
<dbReference type="GO" id="GO:0005524">
    <property type="term" value="F:ATP binding"/>
    <property type="evidence" value="ECO:0007669"/>
    <property type="project" value="UniProtKB-UniRule"/>
</dbReference>
<feature type="binding site" evidence="11">
    <location>
        <position position="134"/>
    </location>
    <ligand>
        <name>sn-glycerol 3-phosphate</name>
        <dbReference type="ChEBI" id="CHEBI:57597"/>
    </ligand>
</feature>
<dbReference type="EC" id="2.7.1.30" evidence="11"/>
<evidence type="ECO:0000256" key="5">
    <source>
        <dbReference type="ARBA" id="ARBA00022777"/>
    </source>
</evidence>
<dbReference type="PROSITE" id="PS00445">
    <property type="entry name" value="FGGY_KINASES_2"/>
    <property type="match status" value="1"/>
</dbReference>
<keyword evidence="6 11" id="KW-0319">Glycerol metabolism</keyword>
<evidence type="ECO:0000256" key="9">
    <source>
        <dbReference type="ARBA" id="ARBA00054633"/>
    </source>
</evidence>
<dbReference type="NCBIfam" id="NF000756">
    <property type="entry name" value="PRK00047.1"/>
    <property type="match status" value="1"/>
</dbReference>
<feature type="binding site" evidence="11">
    <location>
        <position position="312"/>
    </location>
    <ligand>
        <name>ATP</name>
        <dbReference type="ChEBI" id="CHEBI:30616"/>
    </ligand>
</feature>
<dbReference type="PANTHER" id="PTHR10196:SF69">
    <property type="entry name" value="GLYCEROL KINASE"/>
    <property type="match status" value="1"/>
</dbReference>
<feature type="binding site" evidence="11">
    <location>
        <position position="244"/>
    </location>
    <ligand>
        <name>glycerol</name>
        <dbReference type="ChEBI" id="CHEBI:17754"/>
    </ligand>
</feature>
<dbReference type="RefSeq" id="WP_055172345.1">
    <property type="nucleotide sequence ID" value="NZ_CABHNA010000019.1"/>
</dbReference>
<evidence type="ECO:0000313" key="15">
    <source>
        <dbReference type="EMBL" id="CUQ87643.1"/>
    </source>
</evidence>
<dbReference type="GO" id="GO:0006072">
    <property type="term" value="P:glycerol-3-phosphate metabolic process"/>
    <property type="evidence" value="ECO:0007669"/>
    <property type="project" value="InterPro"/>
</dbReference>
<feature type="binding site" evidence="11">
    <location>
        <position position="265"/>
    </location>
    <ligand>
        <name>ADP</name>
        <dbReference type="ChEBI" id="CHEBI:456216"/>
    </ligand>
</feature>
<evidence type="ECO:0000313" key="16">
    <source>
        <dbReference type="EMBL" id="VUW93767.1"/>
    </source>
</evidence>
<feature type="binding site" evidence="11">
    <location>
        <position position="413"/>
    </location>
    <ligand>
        <name>ADP</name>
        <dbReference type="ChEBI" id="CHEBI:456216"/>
    </ligand>
</feature>
<dbReference type="PROSITE" id="PS00933">
    <property type="entry name" value="FGGY_KINASES_1"/>
    <property type="match status" value="1"/>
</dbReference>
<comment type="pathway">
    <text evidence="1 11">Polyol metabolism; glycerol degradation via glycerol kinase pathway; sn-glycerol 3-phosphate from glycerol: step 1/1.</text>
</comment>
<feature type="binding site" evidence="11">
    <location>
        <position position="83"/>
    </location>
    <ligand>
        <name>sn-glycerol 3-phosphate</name>
        <dbReference type="ChEBI" id="CHEBI:57597"/>
    </ligand>
</feature>
<dbReference type="FunFam" id="3.30.420.40:FF:000007">
    <property type="entry name" value="Glycerol kinase"/>
    <property type="match status" value="1"/>
</dbReference>
<dbReference type="GO" id="GO:0019563">
    <property type="term" value="P:glycerol catabolic process"/>
    <property type="evidence" value="ECO:0007669"/>
    <property type="project" value="UniProtKB-UniRule"/>
</dbReference>
<dbReference type="EMBL" id="CABHNA010000019">
    <property type="protein sequence ID" value="VUW93767.1"/>
    <property type="molecule type" value="Genomic_DNA"/>
</dbReference>
<feature type="binding site" evidence="11">
    <location>
        <position position="308"/>
    </location>
    <ligand>
        <name>ATP</name>
        <dbReference type="ChEBI" id="CHEBI:30616"/>
    </ligand>
</feature>
<feature type="domain" description="Carbohydrate kinase FGGY N-terminal" evidence="13">
    <location>
        <begin position="4"/>
        <end position="250"/>
    </location>
</feature>
<evidence type="ECO:0000259" key="13">
    <source>
        <dbReference type="Pfam" id="PF00370"/>
    </source>
</evidence>
<dbReference type="SUPFAM" id="SSF53067">
    <property type="entry name" value="Actin-like ATPase domain"/>
    <property type="match status" value="2"/>
</dbReference>
<comment type="subunit">
    <text evidence="10 11">Homotetramer and homodimer (in equilibrium).</text>
</comment>
<dbReference type="Proteomes" id="UP000078383">
    <property type="component" value="Unassembled WGS sequence"/>
</dbReference>
<dbReference type="OrthoDB" id="9805576at2"/>
<feature type="binding site" evidence="11">
    <location>
        <position position="134"/>
    </location>
    <ligand>
        <name>glycerol</name>
        <dbReference type="ChEBI" id="CHEBI:17754"/>
    </ligand>
</feature>
<evidence type="ECO:0000256" key="12">
    <source>
        <dbReference type="RuleBase" id="RU003733"/>
    </source>
</evidence>